<dbReference type="GO" id="GO:0071555">
    <property type="term" value="P:cell wall organization"/>
    <property type="evidence" value="ECO:0007669"/>
    <property type="project" value="TreeGrafter"/>
</dbReference>
<dbReference type="PANTHER" id="PTHR30627">
    <property type="entry name" value="PEPTIDOGLYCAN D,D-TRANSPEPTIDASE"/>
    <property type="match status" value="1"/>
</dbReference>
<organism evidence="8 9">
    <name type="scientific">Gloeothece citriformis (strain PCC 7424)</name>
    <name type="common">Cyanothece sp. (strain PCC 7424)</name>
    <dbReference type="NCBI Taxonomy" id="65393"/>
    <lineage>
        <taxon>Bacteria</taxon>
        <taxon>Bacillati</taxon>
        <taxon>Cyanobacteriota</taxon>
        <taxon>Cyanophyceae</taxon>
        <taxon>Oscillatoriophycideae</taxon>
        <taxon>Chroococcales</taxon>
        <taxon>Aphanothecaceae</taxon>
        <taxon>Gloeothece</taxon>
        <taxon>Gloeothece citriformis</taxon>
    </lineage>
</organism>
<comment type="similarity">
    <text evidence="2">Belongs to the transpeptidase family.</text>
</comment>
<dbReference type="GO" id="GO:0005886">
    <property type="term" value="C:plasma membrane"/>
    <property type="evidence" value="ECO:0007669"/>
    <property type="project" value="TreeGrafter"/>
</dbReference>
<comment type="subcellular location">
    <subcellularLocation>
        <location evidence="1">Membrane</location>
    </subcellularLocation>
</comment>
<dbReference type="InterPro" id="IPR050515">
    <property type="entry name" value="Beta-lactam/transpept"/>
</dbReference>
<feature type="domain" description="Penicillin-binding protein dimerisation" evidence="7">
    <location>
        <begin position="103"/>
        <end position="214"/>
    </location>
</feature>
<evidence type="ECO:0000256" key="1">
    <source>
        <dbReference type="ARBA" id="ARBA00004370"/>
    </source>
</evidence>
<reference evidence="9" key="1">
    <citation type="journal article" date="2011" name="MBio">
        <title>Novel metabolic attributes of the genus Cyanothece, comprising a group of unicellular nitrogen-fixing Cyanobacteria.</title>
        <authorList>
            <person name="Bandyopadhyay A."/>
            <person name="Elvitigala T."/>
            <person name="Welsh E."/>
            <person name="Stockel J."/>
            <person name="Liberton M."/>
            <person name="Min H."/>
            <person name="Sherman L.A."/>
            <person name="Pakrasi H.B."/>
        </authorList>
    </citation>
    <scope>NUCLEOTIDE SEQUENCE [LARGE SCALE GENOMIC DNA]</scope>
    <source>
        <strain evidence="9">PCC 7424</strain>
    </source>
</reference>
<feature type="transmembrane region" description="Helical" evidence="5">
    <location>
        <begin position="57"/>
        <end position="76"/>
    </location>
</feature>
<gene>
    <name evidence="8" type="ordered locus">PCC7424_1853</name>
</gene>
<feature type="region of interest" description="Disordered" evidence="4">
    <location>
        <begin position="1"/>
        <end position="51"/>
    </location>
</feature>
<dbReference type="Proteomes" id="UP000002384">
    <property type="component" value="Chromosome"/>
</dbReference>
<keyword evidence="8" id="KW-0808">Transferase</keyword>
<dbReference type="EC" id="2.4.1.129" evidence="8"/>
<dbReference type="Gene3D" id="3.30.450.330">
    <property type="match status" value="1"/>
</dbReference>
<evidence type="ECO:0000256" key="3">
    <source>
        <dbReference type="ARBA" id="ARBA00023136"/>
    </source>
</evidence>
<dbReference type="InterPro" id="IPR012338">
    <property type="entry name" value="Beta-lactam/transpept-like"/>
</dbReference>
<dbReference type="GO" id="GO:0016757">
    <property type="term" value="F:glycosyltransferase activity"/>
    <property type="evidence" value="ECO:0007669"/>
    <property type="project" value="UniProtKB-KW"/>
</dbReference>
<dbReference type="SUPFAM" id="SSF56601">
    <property type="entry name" value="beta-lactamase/transpeptidase-like"/>
    <property type="match status" value="1"/>
</dbReference>
<dbReference type="Pfam" id="PF03717">
    <property type="entry name" value="PBP_dimer"/>
    <property type="match status" value="1"/>
</dbReference>
<dbReference type="AlphaFoldDB" id="B7KCI0"/>
<dbReference type="eggNOG" id="COG0768">
    <property type="taxonomic scope" value="Bacteria"/>
</dbReference>
<dbReference type="Gene3D" id="3.40.710.10">
    <property type="entry name" value="DD-peptidase/beta-lactamase superfamily"/>
    <property type="match status" value="1"/>
</dbReference>
<evidence type="ECO:0000313" key="9">
    <source>
        <dbReference type="Proteomes" id="UP000002384"/>
    </source>
</evidence>
<dbReference type="RefSeq" id="WP_012599228.1">
    <property type="nucleotide sequence ID" value="NC_011729.1"/>
</dbReference>
<keyword evidence="5" id="KW-1133">Transmembrane helix</keyword>
<dbReference type="InterPro" id="IPR036138">
    <property type="entry name" value="PBP_dimer_sf"/>
</dbReference>
<dbReference type="EMBL" id="CP001291">
    <property type="protein sequence ID" value="ACK70285.1"/>
    <property type="molecule type" value="Genomic_DNA"/>
</dbReference>
<dbReference type="InterPro" id="IPR001460">
    <property type="entry name" value="PCN-bd_Tpept"/>
</dbReference>
<evidence type="ECO:0000256" key="4">
    <source>
        <dbReference type="SAM" id="MobiDB-lite"/>
    </source>
</evidence>
<sequence length="624" mass="68366">MTNSRAKPSHTKGKRSSPSSRLKGKKRTSSQPPAKKPPSKKPAKGKNQPPKLPKGRLFIVWGLLIAGMLGLGWRLYQLQIVEAAQLQKKARQQQTVSLRPYIPRRSVIDGQGNVLATDRIVYSLYAHPKLFSISREEVAEKLAPILEIQSQELIKQFNQRETGIKVTTGLTEAIAQQIQTLRLDGVELIEHYARFYPQEKIGADVIGYVDREHKGQAGLELGQKRLLERNLLNLYIRRSGNGAIMPAFLPDTSLGFDDLKLQLTIDLRLHRAARSALQQQLKKYNAKRGAVIVMDATDGSLLTLVCEPTFDPNEYYKSKVELFKNWSVSDLYEPGSTFKPINIAIALDAGVIKPNSHIYDSGAAVVDGWNIYNASKQGYGSISIAEVLQTSSNVAMIEIMKRLSTKDYYRRLLQLGLNEKAGIDLPGEATGSLKSEAVFTSKSIEAAVTSFGQGFSMTPIKLVQLHGALANGGRLVTPHVVKGLVDGSGHLHWKPDYPERKIFSQKSSYEVVKMMETVVSEGTGEPAQIPYYRIGGKTGTAQKAGPRGGYIPNAKITSFVAIFPVDSPRYVVLAVVDEPKGANTYGSTVAAPIAKSVMEALISIKGIPPSKGGKPITPKKKALD</sequence>
<dbReference type="GO" id="GO:0008658">
    <property type="term" value="F:penicillin binding"/>
    <property type="evidence" value="ECO:0007669"/>
    <property type="project" value="InterPro"/>
</dbReference>
<dbReference type="SUPFAM" id="SSF56519">
    <property type="entry name" value="Penicillin binding protein dimerisation domain"/>
    <property type="match status" value="1"/>
</dbReference>
<dbReference type="Pfam" id="PF00905">
    <property type="entry name" value="Transpeptidase"/>
    <property type="match status" value="1"/>
</dbReference>
<dbReference type="Gene3D" id="3.90.1310.10">
    <property type="entry name" value="Penicillin-binding protein 2a (Domain 2)"/>
    <property type="match status" value="1"/>
</dbReference>
<evidence type="ECO:0000259" key="7">
    <source>
        <dbReference type="Pfam" id="PF03717"/>
    </source>
</evidence>
<evidence type="ECO:0000256" key="5">
    <source>
        <dbReference type="SAM" id="Phobius"/>
    </source>
</evidence>
<keyword evidence="3 5" id="KW-0472">Membrane</keyword>
<proteinExistence type="inferred from homology"/>
<accession>B7KCI0</accession>
<feature type="domain" description="Penicillin-binding protein transpeptidase" evidence="6">
    <location>
        <begin position="289"/>
        <end position="599"/>
    </location>
</feature>
<evidence type="ECO:0000313" key="8">
    <source>
        <dbReference type="EMBL" id="ACK70285.1"/>
    </source>
</evidence>
<keyword evidence="8" id="KW-0328">Glycosyltransferase</keyword>
<keyword evidence="5" id="KW-0812">Transmembrane</keyword>
<dbReference type="PANTHER" id="PTHR30627:SF1">
    <property type="entry name" value="PEPTIDOGLYCAN D,D-TRANSPEPTIDASE FTSI"/>
    <property type="match status" value="1"/>
</dbReference>
<evidence type="ECO:0000256" key="2">
    <source>
        <dbReference type="ARBA" id="ARBA00007171"/>
    </source>
</evidence>
<dbReference type="STRING" id="65393.PCC7424_1853"/>
<dbReference type="HOGENOM" id="CLU_009289_6_2_3"/>
<dbReference type="OrthoDB" id="9770103at2"/>
<protein>
    <submittedName>
        <fullName evidence="8">Peptidoglycan glycosyltransferase</fullName>
        <ecNumber evidence="8">2.4.1.129</ecNumber>
    </submittedName>
</protein>
<name>B7KCI0_GLOC7</name>
<keyword evidence="9" id="KW-1185">Reference proteome</keyword>
<evidence type="ECO:0000259" key="6">
    <source>
        <dbReference type="Pfam" id="PF00905"/>
    </source>
</evidence>
<dbReference type="InterPro" id="IPR005311">
    <property type="entry name" value="PBP_dimer"/>
</dbReference>
<dbReference type="KEGG" id="cyc:PCC7424_1853"/>